<feature type="non-terminal residue" evidence="1">
    <location>
        <position position="1"/>
    </location>
</feature>
<accession>A0A8T4JBA6</accession>
<sequence>LALDHPPDPAGPTLAERAQHLFKELIEAWRGPVTPDTGLLTVLAQGALTLADHAGSAHQDLQSHMPLTPDYLKRLPHT</sequence>
<gene>
    <name evidence="1" type="ORF">KDA82_39110</name>
</gene>
<keyword evidence="2" id="KW-1185">Reference proteome</keyword>
<dbReference type="AlphaFoldDB" id="A0A8T4JBA6"/>
<feature type="non-terminal residue" evidence="1">
    <location>
        <position position="78"/>
    </location>
</feature>
<protein>
    <submittedName>
        <fullName evidence="1">Uncharacterized protein</fullName>
    </submittedName>
</protein>
<reference evidence="1" key="1">
    <citation type="submission" date="2021-04" db="EMBL/GenBank/DDBJ databases">
        <title>Sequencing of actinobacteria type strains.</title>
        <authorList>
            <person name="Nguyen G.-S."/>
            <person name="Wentzel A."/>
        </authorList>
    </citation>
    <scope>NUCLEOTIDE SEQUENCE</scope>
    <source>
        <strain evidence="1">DSM 42095</strain>
    </source>
</reference>
<dbReference type="Proteomes" id="UP000675554">
    <property type="component" value="Unassembled WGS sequence"/>
</dbReference>
<proteinExistence type="predicted"/>
<name>A0A8T4JBA6_9ACTN</name>
<evidence type="ECO:0000313" key="1">
    <source>
        <dbReference type="EMBL" id="MBR7678854.1"/>
    </source>
</evidence>
<comment type="caution">
    <text evidence="1">The sequence shown here is derived from an EMBL/GenBank/DDBJ whole genome shotgun (WGS) entry which is preliminary data.</text>
</comment>
<dbReference type="EMBL" id="JAGSMN010001931">
    <property type="protein sequence ID" value="MBR7678854.1"/>
    <property type="molecule type" value="Genomic_DNA"/>
</dbReference>
<evidence type="ECO:0000313" key="2">
    <source>
        <dbReference type="Proteomes" id="UP000675554"/>
    </source>
</evidence>
<organism evidence="1 2">
    <name type="scientific">Streptomyces daliensis</name>
    <dbReference type="NCBI Taxonomy" id="299421"/>
    <lineage>
        <taxon>Bacteria</taxon>
        <taxon>Bacillati</taxon>
        <taxon>Actinomycetota</taxon>
        <taxon>Actinomycetes</taxon>
        <taxon>Kitasatosporales</taxon>
        <taxon>Streptomycetaceae</taxon>
        <taxon>Streptomyces</taxon>
    </lineage>
</organism>